<gene>
    <name evidence="1" type="ORF">SAMN06297382_2273</name>
</gene>
<sequence length="302" mass="32308">MSAAAETIECATIASEGWTVAVAPRRGAVLSCDYRGGEILRRTAAQGGADPFGVGHFPLAPYSNRIADGSFVFEGERYVIKPNVRGHPHPLHGTAWLGGWSLVARARDSLSLAFEHAAGAGWPWPFSLRQTIGVDGPALTIGLTLKNMADRAAPAGMGFHPYFSDPHAARLSFEAAGLWEADESALPVAWKPLSPSSDFSRGRPLAGASIDNCFTGWKGPARILWRDRPFGVEISASPDLAFAVLYVSQAQGCFCFEPVSHMNDALNWAARRNDTGLRVLQPGESWTVSMTLRAFDAGNAAA</sequence>
<dbReference type="InterPro" id="IPR008183">
    <property type="entry name" value="Aldose_1/G6P_1-epimerase"/>
</dbReference>
<dbReference type="CDD" id="cd09021">
    <property type="entry name" value="Aldose_epim_Ec_YphB"/>
    <property type="match status" value="1"/>
</dbReference>
<dbReference type="GO" id="GO:0030246">
    <property type="term" value="F:carbohydrate binding"/>
    <property type="evidence" value="ECO:0007669"/>
    <property type="project" value="InterPro"/>
</dbReference>
<evidence type="ECO:0000313" key="1">
    <source>
        <dbReference type="EMBL" id="SNT74615.1"/>
    </source>
</evidence>
<dbReference type="GO" id="GO:0005975">
    <property type="term" value="P:carbohydrate metabolic process"/>
    <property type="evidence" value="ECO:0007669"/>
    <property type="project" value="InterPro"/>
</dbReference>
<dbReference type="InterPro" id="IPR011013">
    <property type="entry name" value="Gal_mutarotase_sf_dom"/>
</dbReference>
<dbReference type="Proteomes" id="UP000198346">
    <property type="component" value="Unassembled WGS sequence"/>
</dbReference>
<name>A0A239PWI7_9PROT</name>
<organism evidence="1 2">
    <name type="scientific">Amphiplicatus metriothermophilus</name>
    <dbReference type="NCBI Taxonomy" id="1519374"/>
    <lineage>
        <taxon>Bacteria</taxon>
        <taxon>Pseudomonadati</taxon>
        <taxon>Pseudomonadota</taxon>
        <taxon>Alphaproteobacteria</taxon>
        <taxon>Parvularculales</taxon>
        <taxon>Parvularculaceae</taxon>
        <taxon>Amphiplicatus</taxon>
    </lineage>
</organism>
<dbReference type="OrthoDB" id="9796517at2"/>
<dbReference type="EMBL" id="FZQA01000005">
    <property type="protein sequence ID" value="SNT74615.1"/>
    <property type="molecule type" value="Genomic_DNA"/>
</dbReference>
<dbReference type="GO" id="GO:0016853">
    <property type="term" value="F:isomerase activity"/>
    <property type="evidence" value="ECO:0007669"/>
    <property type="project" value="InterPro"/>
</dbReference>
<dbReference type="Gene3D" id="2.70.98.10">
    <property type="match status" value="1"/>
</dbReference>
<dbReference type="RefSeq" id="WP_143266009.1">
    <property type="nucleotide sequence ID" value="NZ_FZQA01000005.1"/>
</dbReference>
<reference evidence="1 2" key="1">
    <citation type="submission" date="2017-07" db="EMBL/GenBank/DDBJ databases">
        <authorList>
            <person name="Sun Z.S."/>
            <person name="Albrecht U."/>
            <person name="Echele G."/>
            <person name="Lee C.C."/>
        </authorList>
    </citation>
    <scope>NUCLEOTIDE SEQUENCE [LARGE SCALE GENOMIC DNA]</scope>
    <source>
        <strain evidence="1 2">CGMCC 1.12710</strain>
    </source>
</reference>
<protein>
    <submittedName>
        <fullName evidence="1">Aldose 1-epimerase</fullName>
    </submittedName>
</protein>
<evidence type="ECO:0000313" key="2">
    <source>
        <dbReference type="Proteomes" id="UP000198346"/>
    </source>
</evidence>
<proteinExistence type="predicted"/>
<dbReference type="AlphaFoldDB" id="A0A239PWI7"/>
<keyword evidence="2" id="KW-1185">Reference proteome</keyword>
<dbReference type="SUPFAM" id="SSF74650">
    <property type="entry name" value="Galactose mutarotase-like"/>
    <property type="match status" value="1"/>
</dbReference>
<dbReference type="InterPro" id="IPR014718">
    <property type="entry name" value="GH-type_carb-bd"/>
</dbReference>
<accession>A0A239PWI7</accession>
<dbReference type="Pfam" id="PF01263">
    <property type="entry name" value="Aldose_epim"/>
    <property type="match status" value="1"/>
</dbReference>